<feature type="transmembrane region" description="Helical" evidence="9">
    <location>
        <begin position="262"/>
        <end position="283"/>
    </location>
</feature>
<feature type="transmembrane region" description="Helical" evidence="9">
    <location>
        <begin position="77"/>
        <end position="95"/>
    </location>
</feature>
<feature type="region of interest" description="Disordered" evidence="8">
    <location>
        <begin position="432"/>
        <end position="479"/>
    </location>
</feature>
<feature type="transmembrane region" description="Helical" evidence="9">
    <location>
        <begin position="107"/>
        <end position="128"/>
    </location>
</feature>
<feature type="compositionally biased region" description="Basic and acidic residues" evidence="8">
    <location>
        <begin position="1"/>
        <end position="10"/>
    </location>
</feature>
<dbReference type="AlphaFoldDB" id="A0A5C4U1X8"/>
<dbReference type="GO" id="GO:0005886">
    <property type="term" value="C:plasma membrane"/>
    <property type="evidence" value="ECO:0007669"/>
    <property type="project" value="UniProtKB-SubCell"/>
</dbReference>
<dbReference type="Proteomes" id="UP000312032">
    <property type="component" value="Unassembled WGS sequence"/>
</dbReference>
<dbReference type="EMBL" id="VDHJ01000012">
    <property type="protein sequence ID" value="TNL95711.1"/>
    <property type="molecule type" value="Genomic_DNA"/>
</dbReference>
<sequence length="479" mass="50924">MNTSRPRDFADTLPDSVEGIDEGHPKKPTVESAEAPYDRAAIIGRDGRVAAGWALRFIVIVAALALAGYLLRYVWVGLLPVLLAILVSTVLWPVTRKMRNIGLPASLSAMGTILGFFLIVGGIFAAMAPTIATQSREIADQAVRGAEKLAAFLQDNPFGIDTQKFNIDKLVQDATNFLQQQSQNIATGVFTGLSAASSFLVTFAIMLVITFFILKDGDKFLPMIRRYAGPNAGWHLSEVLSRTWNTLSGYIRAQAAVSFIDAILIGIGLIVLGVPLAFVLAVLTFFAGFIPIVGAVSAGAIAVLVALVTKGVTTALIVLGIIIAVQQIEGNVLSPLLQSKAMNLHAAIVLLAVAVGSTLFGIIGAFLAVPVAATIAVWIRYHSEMVALRAGEITVDDIEIATAKGQTLSSREAFIAVRDHFKQLGVRKAKSGSTAASKVHKDDVAAEAVDSDKVQDPHGPTHGDEWLDDVQTSHKADKK</sequence>
<protein>
    <submittedName>
        <fullName evidence="10">AI-2E family transporter</fullName>
    </submittedName>
</protein>
<gene>
    <name evidence="10" type="ORF">FHE74_08935</name>
</gene>
<evidence type="ECO:0000256" key="2">
    <source>
        <dbReference type="ARBA" id="ARBA00009773"/>
    </source>
</evidence>
<evidence type="ECO:0000313" key="11">
    <source>
        <dbReference type="Proteomes" id="UP000312032"/>
    </source>
</evidence>
<evidence type="ECO:0000256" key="9">
    <source>
        <dbReference type="SAM" id="Phobius"/>
    </source>
</evidence>
<feature type="transmembrane region" description="Helical" evidence="9">
    <location>
        <begin position="346"/>
        <end position="379"/>
    </location>
</feature>
<feature type="transmembrane region" description="Helical" evidence="9">
    <location>
        <begin position="315"/>
        <end position="334"/>
    </location>
</feature>
<feature type="transmembrane region" description="Helical" evidence="9">
    <location>
        <begin position="53"/>
        <end position="71"/>
    </location>
</feature>
<dbReference type="InterPro" id="IPR002549">
    <property type="entry name" value="AI-2E-like"/>
</dbReference>
<keyword evidence="6 9" id="KW-1133">Transmembrane helix</keyword>
<reference evidence="10 11" key="1">
    <citation type="submission" date="2019-06" db="EMBL/GenBank/DDBJ databases">
        <authorList>
            <person name="Li J."/>
        </authorList>
    </citation>
    <scope>NUCLEOTIDE SEQUENCE [LARGE SCALE GENOMIC DNA]</scope>
    <source>
        <strain evidence="10 11">LMG 28165</strain>
    </source>
</reference>
<keyword evidence="4" id="KW-1003">Cell membrane</keyword>
<dbReference type="PANTHER" id="PTHR21716">
    <property type="entry name" value="TRANSMEMBRANE PROTEIN"/>
    <property type="match status" value="1"/>
</dbReference>
<keyword evidence="7 9" id="KW-0472">Membrane</keyword>
<evidence type="ECO:0000256" key="5">
    <source>
        <dbReference type="ARBA" id="ARBA00022692"/>
    </source>
</evidence>
<dbReference type="Pfam" id="PF01594">
    <property type="entry name" value="AI-2E_transport"/>
    <property type="match status" value="1"/>
</dbReference>
<dbReference type="PANTHER" id="PTHR21716:SF53">
    <property type="entry name" value="PERMEASE PERM-RELATED"/>
    <property type="match status" value="1"/>
</dbReference>
<name>A0A5C4U1X8_9CORY</name>
<dbReference type="GO" id="GO:0055085">
    <property type="term" value="P:transmembrane transport"/>
    <property type="evidence" value="ECO:0007669"/>
    <property type="project" value="TreeGrafter"/>
</dbReference>
<dbReference type="RefSeq" id="WP_139466172.1">
    <property type="nucleotide sequence ID" value="NZ_VDHJ01000012.1"/>
</dbReference>
<feature type="region of interest" description="Disordered" evidence="8">
    <location>
        <begin position="1"/>
        <end position="31"/>
    </location>
</feature>
<proteinExistence type="inferred from homology"/>
<evidence type="ECO:0000256" key="1">
    <source>
        <dbReference type="ARBA" id="ARBA00004651"/>
    </source>
</evidence>
<feature type="compositionally biased region" description="Basic and acidic residues" evidence="8">
    <location>
        <begin position="439"/>
        <end position="479"/>
    </location>
</feature>
<organism evidence="10 11">
    <name type="scientific">Corynebacterium tapiri</name>
    <dbReference type="NCBI Taxonomy" id="1448266"/>
    <lineage>
        <taxon>Bacteria</taxon>
        <taxon>Bacillati</taxon>
        <taxon>Actinomycetota</taxon>
        <taxon>Actinomycetes</taxon>
        <taxon>Mycobacteriales</taxon>
        <taxon>Corynebacteriaceae</taxon>
        <taxon>Corynebacterium</taxon>
    </lineage>
</organism>
<comment type="caution">
    <text evidence="10">The sequence shown here is derived from an EMBL/GenBank/DDBJ whole genome shotgun (WGS) entry which is preliminary data.</text>
</comment>
<keyword evidence="5 9" id="KW-0812">Transmembrane</keyword>
<keyword evidence="3" id="KW-0813">Transport</keyword>
<dbReference type="OrthoDB" id="9784366at2"/>
<evidence type="ECO:0000256" key="8">
    <source>
        <dbReference type="SAM" id="MobiDB-lite"/>
    </source>
</evidence>
<evidence type="ECO:0000313" key="10">
    <source>
        <dbReference type="EMBL" id="TNL95711.1"/>
    </source>
</evidence>
<comment type="subcellular location">
    <subcellularLocation>
        <location evidence="1">Cell membrane</location>
        <topology evidence="1">Multi-pass membrane protein</topology>
    </subcellularLocation>
</comment>
<evidence type="ECO:0000256" key="4">
    <source>
        <dbReference type="ARBA" id="ARBA00022475"/>
    </source>
</evidence>
<keyword evidence="11" id="KW-1185">Reference proteome</keyword>
<comment type="similarity">
    <text evidence="2">Belongs to the autoinducer-2 exporter (AI-2E) (TC 2.A.86) family.</text>
</comment>
<evidence type="ECO:0000256" key="3">
    <source>
        <dbReference type="ARBA" id="ARBA00022448"/>
    </source>
</evidence>
<accession>A0A5C4U1X8</accession>
<feature type="transmembrane region" description="Helical" evidence="9">
    <location>
        <begin position="289"/>
        <end position="308"/>
    </location>
</feature>
<evidence type="ECO:0000256" key="6">
    <source>
        <dbReference type="ARBA" id="ARBA00022989"/>
    </source>
</evidence>
<feature type="transmembrane region" description="Helical" evidence="9">
    <location>
        <begin position="185"/>
        <end position="214"/>
    </location>
</feature>
<evidence type="ECO:0000256" key="7">
    <source>
        <dbReference type="ARBA" id="ARBA00023136"/>
    </source>
</evidence>